<dbReference type="RefSeq" id="XP_066806384.1">
    <property type="nucleotide sequence ID" value="XM_066943842.1"/>
</dbReference>
<comment type="subcellular location">
    <subcellularLocation>
        <location evidence="1">Nucleus</location>
    </subcellularLocation>
</comment>
<dbReference type="GO" id="GO:0008270">
    <property type="term" value="F:zinc ion binding"/>
    <property type="evidence" value="ECO:0007669"/>
    <property type="project" value="InterPro"/>
</dbReference>
<keyword evidence="3" id="KW-0539">Nucleus</keyword>
<reference evidence="6 7" key="1">
    <citation type="journal article" date="2024" name="bioRxiv">
        <title>Comparative genomics of Cryptococcus and Kwoniella reveals pathogenesis evolution and contrasting karyotype dynamics via intercentromeric recombination or chromosome fusion.</title>
        <authorList>
            <person name="Coelho M.A."/>
            <person name="David-Palma M."/>
            <person name="Shea T."/>
            <person name="Bowers K."/>
            <person name="McGinley-Smith S."/>
            <person name="Mohammad A.W."/>
            <person name="Gnirke A."/>
            <person name="Yurkov A.M."/>
            <person name="Nowrousian M."/>
            <person name="Sun S."/>
            <person name="Cuomo C.A."/>
            <person name="Heitman J."/>
        </authorList>
    </citation>
    <scope>NUCLEOTIDE SEQUENCE [LARGE SCALE GENOMIC DNA]</scope>
    <source>
        <strain evidence="6 7">CBS 13917</strain>
    </source>
</reference>
<evidence type="ECO:0000256" key="2">
    <source>
        <dbReference type="ARBA" id="ARBA00022723"/>
    </source>
</evidence>
<protein>
    <recommendedName>
        <fullName evidence="5">Zn(2)-C6 fungal-type domain-containing protein</fullName>
    </recommendedName>
</protein>
<dbReference type="InterPro" id="IPR050613">
    <property type="entry name" value="Sec_Metabolite_Reg"/>
</dbReference>
<dbReference type="SMART" id="SM00066">
    <property type="entry name" value="GAL4"/>
    <property type="match status" value="1"/>
</dbReference>
<feature type="region of interest" description="Disordered" evidence="4">
    <location>
        <begin position="225"/>
        <end position="253"/>
    </location>
</feature>
<dbReference type="GeneID" id="92177968"/>
<dbReference type="InterPro" id="IPR007219">
    <property type="entry name" value="XnlR_reg_dom"/>
</dbReference>
<dbReference type="InterPro" id="IPR036864">
    <property type="entry name" value="Zn2-C6_fun-type_DNA-bd_sf"/>
</dbReference>
<evidence type="ECO:0000313" key="6">
    <source>
        <dbReference type="EMBL" id="KAK8870138.1"/>
    </source>
</evidence>
<dbReference type="GO" id="GO:0005634">
    <property type="term" value="C:nucleus"/>
    <property type="evidence" value="ECO:0007669"/>
    <property type="project" value="UniProtKB-SubCell"/>
</dbReference>
<dbReference type="Gene3D" id="4.10.240.10">
    <property type="entry name" value="Zn(2)-C6 fungal-type DNA-binding domain"/>
    <property type="match status" value="1"/>
</dbReference>
<dbReference type="PANTHER" id="PTHR31001:SF56">
    <property type="entry name" value="ZN(2)-C6 FUNGAL-TYPE DOMAIN-CONTAINING PROTEIN"/>
    <property type="match status" value="1"/>
</dbReference>
<dbReference type="CDD" id="cd12148">
    <property type="entry name" value="fungal_TF_MHR"/>
    <property type="match status" value="1"/>
</dbReference>
<name>A0AAW0Z7C0_9TREE</name>
<dbReference type="SUPFAM" id="SSF57701">
    <property type="entry name" value="Zn2/Cys6 DNA-binding domain"/>
    <property type="match status" value="1"/>
</dbReference>
<proteinExistence type="predicted"/>
<keyword evidence="2" id="KW-0479">Metal-binding</keyword>
<keyword evidence="7" id="KW-1185">Reference proteome</keyword>
<dbReference type="CDD" id="cd00067">
    <property type="entry name" value="GAL4"/>
    <property type="match status" value="1"/>
</dbReference>
<accession>A0AAW0Z7C0</accession>
<evidence type="ECO:0000256" key="1">
    <source>
        <dbReference type="ARBA" id="ARBA00004123"/>
    </source>
</evidence>
<dbReference type="GO" id="GO:0000981">
    <property type="term" value="F:DNA-binding transcription factor activity, RNA polymerase II-specific"/>
    <property type="evidence" value="ECO:0007669"/>
    <property type="project" value="InterPro"/>
</dbReference>
<organism evidence="6 7">
    <name type="scientific">Kwoniella newhampshirensis</name>
    <dbReference type="NCBI Taxonomy" id="1651941"/>
    <lineage>
        <taxon>Eukaryota</taxon>
        <taxon>Fungi</taxon>
        <taxon>Dikarya</taxon>
        <taxon>Basidiomycota</taxon>
        <taxon>Agaricomycotina</taxon>
        <taxon>Tremellomycetes</taxon>
        <taxon>Tremellales</taxon>
        <taxon>Cryptococcaceae</taxon>
        <taxon>Kwoniella</taxon>
    </lineage>
</organism>
<dbReference type="Pfam" id="PF00172">
    <property type="entry name" value="Zn_clus"/>
    <property type="match status" value="1"/>
</dbReference>
<dbReference type="SMART" id="SM00906">
    <property type="entry name" value="Fungal_trans"/>
    <property type="match status" value="1"/>
</dbReference>
<feature type="region of interest" description="Disordered" evidence="4">
    <location>
        <begin position="169"/>
        <end position="195"/>
    </location>
</feature>
<evidence type="ECO:0000256" key="4">
    <source>
        <dbReference type="SAM" id="MobiDB-lite"/>
    </source>
</evidence>
<dbReference type="PANTHER" id="PTHR31001">
    <property type="entry name" value="UNCHARACTERIZED TRANSCRIPTIONAL REGULATORY PROTEIN"/>
    <property type="match status" value="1"/>
</dbReference>
<gene>
    <name evidence="6" type="ORF">IAR55_000708</name>
</gene>
<dbReference type="GO" id="GO:0003677">
    <property type="term" value="F:DNA binding"/>
    <property type="evidence" value="ECO:0007669"/>
    <property type="project" value="InterPro"/>
</dbReference>
<feature type="domain" description="Zn(2)-C6 fungal-type" evidence="5">
    <location>
        <begin position="47"/>
        <end position="76"/>
    </location>
</feature>
<feature type="compositionally biased region" description="Polar residues" evidence="4">
    <location>
        <begin position="227"/>
        <end position="244"/>
    </location>
</feature>
<evidence type="ECO:0000256" key="3">
    <source>
        <dbReference type="ARBA" id="ARBA00023242"/>
    </source>
</evidence>
<dbReference type="InterPro" id="IPR001138">
    <property type="entry name" value="Zn2Cys6_DnaBD"/>
</dbReference>
<feature type="region of interest" description="Disordered" evidence="4">
    <location>
        <begin position="1"/>
        <end position="37"/>
    </location>
</feature>
<feature type="compositionally biased region" description="Polar residues" evidence="4">
    <location>
        <begin position="110"/>
        <end position="129"/>
    </location>
</feature>
<sequence length="876" mass="97434">MASSATSHEGLGQESVSSATNDVQSTDSDEEGSTLPLKRRRKRPFLNCAECRRLKLKCDRQVPCANCIKRECTDICPGGARIAQKKIERYIAALEEAIQRYGLPLPQRPESLSSIGTPESSTTLTGNAASPVNQVLPSAAFYEGTADTNAVMNGRLWTRDQNANIAGHGSTPITDIHSANEGNARRRSSGDELSLGTLMIGDDGRSKYLGPTAASEWLHDQEMLETAPTSPRASTSDLPSQAEHQSTHRHPGLVTVDTFPFSNGHQLSSTAELLAALPLEEDAQIQLESFHRYLGWSYSLVSRQTLQRIMAEIYATRKAWTAYSETHVNLQELALLFMALANGALHNLELSPDDQLSDEYVCRARQCLVQDSFMSKNTIAGVQSINLMAHYHLETESGRNGDSAWPLWGLAMRMGQAMGLHRDGEKWGLPSELVEERRQVFWQTFSAEVFQSNCFSRPCSMSSRFVDTIYPLEAQQGSAHDRFKFDLSRISERALTLSLRLDKPSFGEANALYHELARFEVDLPKHLRCRASMLALTSLYPDASTALAESLELNKRDLKLALEVSLLSLFPLTILQQHSLSFTISETAAYIYRPYFLQALSRWPQDPTRSPYARAVLSILERSNAILQVAHTLLDLNTLVVSRYWPICYHSFNCAVYMGTFILVSPTNEFATVAFAMIDQAIDIYTRVMRVRTAHRFTRNLRWILRLRARCQLRMGAPAETPHGPTTDYETLPSADEQKNVDMDHDAGLLGWKTRLVHRARIRTSRTTSSPSFAQPISDRQLDELLATLPEIQNNDAGWNWTGPLSLRPDQTAAGSEGEGFSPLNQNSIGNNLAGSTDTLLHRFWEPIAFADPGGAAVDEPAMGWLSSLLNEPAVE</sequence>
<feature type="region of interest" description="Disordered" evidence="4">
    <location>
        <begin position="109"/>
        <end position="129"/>
    </location>
</feature>
<dbReference type="GO" id="GO:0006351">
    <property type="term" value="P:DNA-templated transcription"/>
    <property type="evidence" value="ECO:0007669"/>
    <property type="project" value="InterPro"/>
</dbReference>
<evidence type="ECO:0000313" key="7">
    <source>
        <dbReference type="Proteomes" id="UP001388673"/>
    </source>
</evidence>
<dbReference type="PROSITE" id="PS50048">
    <property type="entry name" value="ZN2_CY6_FUNGAL_2"/>
    <property type="match status" value="1"/>
</dbReference>
<feature type="compositionally biased region" description="Polar residues" evidence="4">
    <location>
        <begin position="14"/>
        <end position="26"/>
    </location>
</feature>
<dbReference type="AlphaFoldDB" id="A0AAW0Z7C0"/>
<dbReference type="KEGG" id="kne:92177968"/>
<dbReference type="Proteomes" id="UP001388673">
    <property type="component" value="Unassembled WGS sequence"/>
</dbReference>
<comment type="caution">
    <text evidence="6">The sequence shown here is derived from an EMBL/GenBank/DDBJ whole genome shotgun (WGS) entry which is preliminary data.</text>
</comment>
<evidence type="ECO:0000259" key="5">
    <source>
        <dbReference type="PROSITE" id="PS50048"/>
    </source>
</evidence>
<dbReference type="EMBL" id="JBCAWK010000001">
    <property type="protein sequence ID" value="KAK8870138.1"/>
    <property type="molecule type" value="Genomic_DNA"/>
</dbReference>
<dbReference type="Pfam" id="PF04082">
    <property type="entry name" value="Fungal_trans"/>
    <property type="match status" value="1"/>
</dbReference>